<comment type="caution">
    <text evidence="3">The sequence shown here is derived from an EMBL/GenBank/DDBJ whole genome shotgun (WGS) entry which is preliminary data.</text>
</comment>
<evidence type="ECO:0000313" key="3">
    <source>
        <dbReference type="EMBL" id="KAK8047401.1"/>
    </source>
</evidence>
<name>A0ABR1TL65_9PEZI</name>
<reference evidence="3 4" key="1">
    <citation type="submission" date="2023-01" db="EMBL/GenBank/DDBJ databases">
        <title>Analysis of 21 Apiospora genomes using comparative genomics revels a genus with tremendous synthesis potential of carbohydrate active enzymes and secondary metabolites.</title>
        <authorList>
            <person name="Sorensen T."/>
        </authorList>
    </citation>
    <scope>NUCLEOTIDE SEQUENCE [LARGE SCALE GENOMIC DNA]</scope>
    <source>
        <strain evidence="3 4">CBS 83171</strain>
    </source>
</reference>
<keyword evidence="2" id="KW-0472">Membrane</keyword>
<dbReference type="EMBL" id="JAQQWM010000009">
    <property type="protein sequence ID" value="KAK8047401.1"/>
    <property type="molecule type" value="Genomic_DNA"/>
</dbReference>
<keyword evidence="2" id="KW-0812">Transmembrane</keyword>
<feature type="transmembrane region" description="Helical" evidence="2">
    <location>
        <begin position="177"/>
        <end position="198"/>
    </location>
</feature>
<feature type="transmembrane region" description="Helical" evidence="2">
    <location>
        <begin position="153"/>
        <end position="171"/>
    </location>
</feature>
<evidence type="ECO:0000313" key="4">
    <source>
        <dbReference type="Proteomes" id="UP001446871"/>
    </source>
</evidence>
<evidence type="ECO:0000256" key="1">
    <source>
        <dbReference type="SAM" id="MobiDB-lite"/>
    </source>
</evidence>
<gene>
    <name evidence="3" type="ORF">PG996_015465</name>
</gene>
<feature type="transmembrane region" description="Helical" evidence="2">
    <location>
        <begin position="219"/>
        <end position="238"/>
    </location>
</feature>
<accession>A0ABR1TL65</accession>
<organism evidence="3 4">
    <name type="scientific">Apiospora saccharicola</name>
    <dbReference type="NCBI Taxonomy" id="335842"/>
    <lineage>
        <taxon>Eukaryota</taxon>
        <taxon>Fungi</taxon>
        <taxon>Dikarya</taxon>
        <taxon>Ascomycota</taxon>
        <taxon>Pezizomycotina</taxon>
        <taxon>Sordariomycetes</taxon>
        <taxon>Xylariomycetidae</taxon>
        <taxon>Amphisphaeriales</taxon>
        <taxon>Apiosporaceae</taxon>
        <taxon>Apiospora</taxon>
    </lineage>
</organism>
<evidence type="ECO:0000256" key="2">
    <source>
        <dbReference type="SAM" id="Phobius"/>
    </source>
</evidence>
<keyword evidence="4" id="KW-1185">Reference proteome</keyword>
<feature type="region of interest" description="Disordered" evidence="1">
    <location>
        <begin position="1"/>
        <end position="34"/>
    </location>
</feature>
<proteinExistence type="predicted"/>
<protein>
    <submittedName>
        <fullName evidence="3">Uncharacterized protein</fullName>
    </submittedName>
</protein>
<sequence length="242" mass="27974">MAHETNPVDLSDAEKGMCAPAPTSPGHPDTKSNTTTLIDLGDAEKDYDSAATDVQTVEEIMLLQKLESAREKRRQFVEDSVLRMQALLLKDLPSSCYFDRDAILQLKSWLLDNLNSPSLSNEDVVVQMKAMLSEALEHSDEDKRRRAELLEDLPWVIAMMGYATWMLSALLHEPFEFKWYDAIIMGLFYISQQVHCLVYKPRKKHLTWFDKLDIRTAPFFIAFWVFMIIYVIVSHFIWHTSP</sequence>
<keyword evidence="2" id="KW-1133">Transmembrane helix</keyword>
<dbReference type="Proteomes" id="UP001446871">
    <property type="component" value="Unassembled WGS sequence"/>
</dbReference>